<evidence type="ECO:0008006" key="5">
    <source>
        <dbReference type="Google" id="ProtNLM"/>
    </source>
</evidence>
<dbReference type="EMBL" id="MPUH01000214">
    <property type="protein sequence ID" value="OMJ86160.1"/>
    <property type="molecule type" value="Genomic_DNA"/>
</dbReference>
<dbReference type="GO" id="GO:0000978">
    <property type="term" value="F:RNA polymerase II cis-regulatory region sequence-specific DNA binding"/>
    <property type="evidence" value="ECO:0007669"/>
    <property type="project" value="TreeGrafter"/>
</dbReference>
<dbReference type="CDD" id="cd00167">
    <property type="entry name" value="SANT"/>
    <property type="match status" value="2"/>
</dbReference>
<name>A0A1R2CB21_9CILI</name>
<dbReference type="Pfam" id="PF13921">
    <property type="entry name" value="Myb_DNA-bind_6"/>
    <property type="match status" value="1"/>
</dbReference>
<dbReference type="InterPro" id="IPR009057">
    <property type="entry name" value="Homeodomain-like_sf"/>
</dbReference>
<dbReference type="PANTHER" id="PTHR45614">
    <property type="entry name" value="MYB PROTEIN-RELATED"/>
    <property type="match status" value="1"/>
</dbReference>
<dbReference type="PROSITE" id="PS50090">
    <property type="entry name" value="MYB_LIKE"/>
    <property type="match status" value="2"/>
</dbReference>
<evidence type="ECO:0000259" key="1">
    <source>
        <dbReference type="PROSITE" id="PS50090"/>
    </source>
</evidence>
<proteinExistence type="predicted"/>
<dbReference type="OrthoDB" id="2143914at2759"/>
<organism evidence="3 4">
    <name type="scientific">Stentor coeruleus</name>
    <dbReference type="NCBI Taxonomy" id="5963"/>
    <lineage>
        <taxon>Eukaryota</taxon>
        <taxon>Sar</taxon>
        <taxon>Alveolata</taxon>
        <taxon>Ciliophora</taxon>
        <taxon>Postciliodesmatophora</taxon>
        <taxon>Heterotrichea</taxon>
        <taxon>Heterotrichida</taxon>
        <taxon>Stentoridae</taxon>
        <taxon>Stentor</taxon>
    </lineage>
</organism>
<evidence type="ECO:0000259" key="2">
    <source>
        <dbReference type="PROSITE" id="PS51294"/>
    </source>
</evidence>
<reference evidence="3 4" key="1">
    <citation type="submission" date="2016-11" db="EMBL/GenBank/DDBJ databases">
        <title>The macronuclear genome of Stentor coeruleus: a giant cell with tiny introns.</title>
        <authorList>
            <person name="Slabodnick M."/>
            <person name="Ruby J.G."/>
            <person name="Reiff S.B."/>
            <person name="Swart E.C."/>
            <person name="Gosai S."/>
            <person name="Prabakaran S."/>
            <person name="Witkowska E."/>
            <person name="Larue G.E."/>
            <person name="Fisher S."/>
            <person name="Freeman R.M."/>
            <person name="Gunawardena J."/>
            <person name="Chu W."/>
            <person name="Stover N.A."/>
            <person name="Gregory B.D."/>
            <person name="Nowacki M."/>
            <person name="Derisi J."/>
            <person name="Roy S.W."/>
            <person name="Marshall W.F."/>
            <person name="Sood P."/>
        </authorList>
    </citation>
    <scope>NUCLEOTIDE SEQUENCE [LARGE SCALE GENOMIC DNA]</scope>
    <source>
        <strain evidence="3">WM001</strain>
    </source>
</reference>
<dbReference type="InterPro" id="IPR001005">
    <property type="entry name" value="SANT/Myb"/>
</dbReference>
<feature type="domain" description="HTH myb-type" evidence="2">
    <location>
        <begin position="9"/>
        <end position="62"/>
    </location>
</feature>
<dbReference type="InterPro" id="IPR017930">
    <property type="entry name" value="Myb_dom"/>
</dbReference>
<protein>
    <recommendedName>
        <fullName evidence="5">Myb-like DNA-binding domain containing protein</fullName>
    </recommendedName>
</protein>
<sequence>MVKNMAKCWNKKEDEVLTNLVQTKGETSWKKISDLMALQNFEKRKTAKQCRNRWVNCIDPLISQKPWTPDEQLYLINLYKMIGSNWSSVSDYFEGRPPEAVKNQFYSIIKKNFRRYNKYHALGKTLKDDPFKLIKDPIYFKLLVRPTIPKGYPAYNTGQEDYLQVIQHSESETNDLNDEKGTSLTLQMILSTPKNPLVLPNPFK</sequence>
<dbReference type="InterPro" id="IPR050560">
    <property type="entry name" value="MYB_TF"/>
</dbReference>
<dbReference type="PROSITE" id="PS51294">
    <property type="entry name" value="HTH_MYB"/>
    <property type="match status" value="1"/>
</dbReference>
<dbReference type="SUPFAM" id="SSF46689">
    <property type="entry name" value="Homeodomain-like"/>
    <property type="match status" value="1"/>
</dbReference>
<dbReference type="GO" id="GO:0000981">
    <property type="term" value="F:DNA-binding transcription factor activity, RNA polymerase II-specific"/>
    <property type="evidence" value="ECO:0007669"/>
    <property type="project" value="TreeGrafter"/>
</dbReference>
<keyword evidence="4" id="KW-1185">Reference proteome</keyword>
<dbReference type="Gene3D" id="1.10.10.60">
    <property type="entry name" value="Homeodomain-like"/>
    <property type="match status" value="2"/>
</dbReference>
<dbReference type="SMART" id="SM00717">
    <property type="entry name" value="SANT"/>
    <property type="match status" value="2"/>
</dbReference>
<gene>
    <name evidence="3" type="ORF">SteCoe_12360</name>
</gene>
<dbReference type="AlphaFoldDB" id="A0A1R2CB21"/>
<comment type="caution">
    <text evidence="3">The sequence shown here is derived from an EMBL/GenBank/DDBJ whole genome shotgun (WGS) entry which is preliminary data.</text>
</comment>
<accession>A0A1R2CB21</accession>
<feature type="domain" description="Myb-like" evidence="1">
    <location>
        <begin position="9"/>
        <end position="58"/>
    </location>
</feature>
<dbReference type="Proteomes" id="UP000187209">
    <property type="component" value="Unassembled WGS sequence"/>
</dbReference>
<evidence type="ECO:0000313" key="3">
    <source>
        <dbReference type="EMBL" id="OMJ86160.1"/>
    </source>
</evidence>
<evidence type="ECO:0000313" key="4">
    <source>
        <dbReference type="Proteomes" id="UP000187209"/>
    </source>
</evidence>
<feature type="domain" description="Myb-like" evidence="1">
    <location>
        <begin position="59"/>
        <end position="109"/>
    </location>
</feature>
<dbReference type="GO" id="GO:0005634">
    <property type="term" value="C:nucleus"/>
    <property type="evidence" value="ECO:0007669"/>
    <property type="project" value="TreeGrafter"/>
</dbReference>